<evidence type="ECO:0000256" key="11">
    <source>
        <dbReference type="SAM" id="MobiDB-lite"/>
    </source>
</evidence>
<gene>
    <name evidence="13" type="ORF">NCGR_LOCUS7650</name>
</gene>
<keyword evidence="9 10" id="KW-0472">Membrane</keyword>
<keyword evidence="4 10" id="KW-0645">Protease</keyword>
<comment type="subcellular location">
    <subcellularLocation>
        <location evidence="2 10">Membrane</location>
        <topology evidence="2 10">Multi-pass membrane protein</topology>
    </subcellularLocation>
</comment>
<comment type="function">
    <text evidence="10">Serine protease involved in intramembrane proteolysis.</text>
</comment>
<dbReference type="SUPFAM" id="SSF144091">
    <property type="entry name" value="Rhomboid-like"/>
    <property type="match status" value="1"/>
</dbReference>
<evidence type="ECO:0000256" key="5">
    <source>
        <dbReference type="ARBA" id="ARBA00022692"/>
    </source>
</evidence>
<comment type="catalytic activity">
    <reaction evidence="1 10">
        <text>Cleaves type-1 transmembrane domains using a catalytic dyad composed of serine and histidine that are contributed by different transmembrane domains.</text>
        <dbReference type="EC" id="3.4.21.105"/>
    </reaction>
</comment>
<keyword evidence="5 10" id="KW-0812">Transmembrane</keyword>
<dbReference type="OrthoDB" id="418595at2759"/>
<sequence length="337" mass="36823">MAAARYDVEKGGRNGGEGKQHHSPPVPEHHLYPQRDGERDWVPWFVPLVAAVNIVLFAVAMYVNNCPAHAAASSRRGGGACVARGFLHRFSFQPLSENPLLGPSSATLQKLGALVWDKVVQEHQGWRLVTCIWLHAGVAHLLVNMVSLVLIGLRLERQFGYVRIGIIYLVSGVGGSVLSSLFIRNTISVGASGALFGLLGAMLSELFTNWTIYSNKAAALVTLLVVIAINLAIGILPHVDNFAHIGGFLTGFLLGFVFLMRPHYGWMQRYVLPSDVKYTAKKYLAYQWALLAVASVLAVVGFAVGLGMLFRRVNANDHCGWCHYLSCVPTSRWSCGK</sequence>
<evidence type="ECO:0000313" key="14">
    <source>
        <dbReference type="Proteomes" id="UP000604825"/>
    </source>
</evidence>
<evidence type="ECO:0000259" key="12">
    <source>
        <dbReference type="Pfam" id="PF01694"/>
    </source>
</evidence>
<dbReference type="EC" id="3.4.21.105" evidence="10"/>
<keyword evidence="6 10" id="KW-0378">Hydrolase</keyword>
<dbReference type="AlphaFoldDB" id="A0A811MRU2"/>
<feature type="transmembrane region" description="Helical" evidence="10">
    <location>
        <begin position="41"/>
        <end position="63"/>
    </location>
</feature>
<evidence type="ECO:0000313" key="13">
    <source>
        <dbReference type="EMBL" id="CAD6211696.1"/>
    </source>
</evidence>
<dbReference type="GO" id="GO:0016020">
    <property type="term" value="C:membrane"/>
    <property type="evidence" value="ECO:0007669"/>
    <property type="project" value="UniProtKB-SubCell"/>
</dbReference>
<name>A0A811MRU2_9POAL</name>
<feature type="transmembrane region" description="Helical" evidence="10">
    <location>
        <begin position="132"/>
        <end position="153"/>
    </location>
</feature>
<feature type="transmembrane region" description="Helical" evidence="10">
    <location>
        <begin position="217"/>
        <end position="236"/>
    </location>
</feature>
<comment type="similarity">
    <text evidence="3 10">Belongs to the peptidase S54 family.</text>
</comment>
<dbReference type="InterPro" id="IPR002610">
    <property type="entry name" value="Peptidase_S54_rhomboid-like"/>
</dbReference>
<keyword evidence="7 10" id="KW-0720">Serine protease</keyword>
<feature type="transmembrane region" description="Helical" evidence="10">
    <location>
        <begin position="165"/>
        <end position="183"/>
    </location>
</feature>
<feature type="transmembrane region" description="Helical" evidence="10">
    <location>
        <begin position="242"/>
        <end position="260"/>
    </location>
</feature>
<evidence type="ECO:0000256" key="2">
    <source>
        <dbReference type="ARBA" id="ARBA00004141"/>
    </source>
</evidence>
<keyword evidence="8 10" id="KW-1133">Transmembrane helix</keyword>
<protein>
    <recommendedName>
        <fullName evidence="10">RHOMBOID-like protein</fullName>
        <ecNumber evidence="10">3.4.21.105</ecNumber>
    </recommendedName>
</protein>
<feature type="transmembrane region" description="Helical" evidence="10">
    <location>
        <begin position="288"/>
        <end position="310"/>
    </location>
</feature>
<evidence type="ECO:0000256" key="6">
    <source>
        <dbReference type="ARBA" id="ARBA00022801"/>
    </source>
</evidence>
<dbReference type="GO" id="GO:0004252">
    <property type="term" value="F:serine-type endopeptidase activity"/>
    <property type="evidence" value="ECO:0007669"/>
    <property type="project" value="InterPro"/>
</dbReference>
<evidence type="ECO:0000256" key="3">
    <source>
        <dbReference type="ARBA" id="ARBA00009045"/>
    </source>
</evidence>
<accession>A0A811MRU2</accession>
<proteinExistence type="inferred from homology"/>
<dbReference type="Proteomes" id="UP000604825">
    <property type="component" value="Unassembled WGS sequence"/>
</dbReference>
<dbReference type="Pfam" id="PF01694">
    <property type="entry name" value="Rhomboid"/>
    <property type="match status" value="1"/>
</dbReference>
<evidence type="ECO:0000256" key="8">
    <source>
        <dbReference type="ARBA" id="ARBA00022989"/>
    </source>
</evidence>
<feature type="region of interest" description="Disordered" evidence="11">
    <location>
        <begin position="1"/>
        <end position="32"/>
    </location>
</feature>
<feature type="compositionally biased region" description="Basic and acidic residues" evidence="11">
    <location>
        <begin position="1"/>
        <end position="20"/>
    </location>
</feature>
<dbReference type="InterPro" id="IPR035952">
    <property type="entry name" value="Rhomboid-like_sf"/>
</dbReference>
<reference evidence="13" key="1">
    <citation type="submission" date="2020-10" db="EMBL/GenBank/DDBJ databases">
        <authorList>
            <person name="Han B."/>
            <person name="Lu T."/>
            <person name="Zhao Q."/>
            <person name="Huang X."/>
            <person name="Zhao Y."/>
        </authorList>
    </citation>
    <scope>NUCLEOTIDE SEQUENCE</scope>
</reference>
<evidence type="ECO:0000256" key="4">
    <source>
        <dbReference type="ARBA" id="ARBA00022670"/>
    </source>
</evidence>
<evidence type="ECO:0000256" key="10">
    <source>
        <dbReference type="RuleBase" id="RU362115"/>
    </source>
</evidence>
<comment type="caution">
    <text evidence="13">The sequence shown here is derived from an EMBL/GenBank/DDBJ whole genome shotgun (WGS) entry which is preliminary data.</text>
</comment>
<dbReference type="InterPro" id="IPR022764">
    <property type="entry name" value="Peptidase_S54_rhomboid_dom"/>
</dbReference>
<dbReference type="EMBL" id="CAJGYO010000002">
    <property type="protein sequence ID" value="CAD6211696.1"/>
    <property type="molecule type" value="Genomic_DNA"/>
</dbReference>
<dbReference type="Gene3D" id="1.20.1540.10">
    <property type="entry name" value="Rhomboid-like"/>
    <property type="match status" value="1"/>
</dbReference>
<dbReference type="GO" id="GO:0006508">
    <property type="term" value="P:proteolysis"/>
    <property type="evidence" value="ECO:0007669"/>
    <property type="project" value="UniProtKB-KW"/>
</dbReference>
<keyword evidence="14" id="KW-1185">Reference proteome</keyword>
<evidence type="ECO:0000256" key="9">
    <source>
        <dbReference type="ARBA" id="ARBA00023136"/>
    </source>
</evidence>
<feature type="transmembrane region" description="Helical" evidence="10">
    <location>
        <begin position="189"/>
        <end position="210"/>
    </location>
</feature>
<dbReference type="PANTHER" id="PTHR22936:SF69">
    <property type="entry name" value="RHOMBOID-LIKE PROTEIN"/>
    <property type="match status" value="1"/>
</dbReference>
<evidence type="ECO:0000256" key="7">
    <source>
        <dbReference type="ARBA" id="ARBA00022825"/>
    </source>
</evidence>
<organism evidence="13 14">
    <name type="scientific">Miscanthus lutarioriparius</name>
    <dbReference type="NCBI Taxonomy" id="422564"/>
    <lineage>
        <taxon>Eukaryota</taxon>
        <taxon>Viridiplantae</taxon>
        <taxon>Streptophyta</taxon>
        <taxon>Embryophyta</taxon>
        <taxon>Tracheophyta</taxon>
        <taxon>Spermatophyta</taxon>
        <taxon>Magnoliopsida</taxon>
        <taxon>Liliopsida</taxon>
        <taxon>Poales</taxon>
        <taxon>Poaceae</taxon>
        <taxon>PACMAD clade</taxon>
        <taxon>Panicoideae</taxon>
        <taxon>Andropogonodae</taxon>
        <taxon>Andropogoneae</taxon>
        <taxon>Saccharinae</taxon>
        <taxon>Miscanthus</taxon>
    </lineage>
</organism>
<dbReference type="PANTHER" id="PTHR22936">
    <property type="entry name" value="RHOMBOID-RELATED"/>
    <property type="match status" value="1"/>
</dbReference>
<feature type="domain" description="Peptidase S54 rhomboid" evidence="12">
    <location>
        <begin position="123"/>
        <end position="260"/>
    </location>
</feature>
<evidence type="ECO:0000256" key="1">
    <source>
        <dbReference type="ARBA" id="ARBA00000156"/>
    </source>
</evidence>